<comment type="cofactor">
    <cofactor evidence="1">
        <name>[4Fe-4S] cluster</name>
        <dbReference type="ChEBI" id="CHEBI:49883"/>
    </cofactor>
</comment>
<name>A0A4W5QJ49_9TELE</name>
<dbReference type="Proteomes" id="UP000314982">
    <property type="component" value="Unassembled WGS sequence"/>
</dbReference>
<keyword evidence="5" id="KW-1185">Reference proteome</keyword>
<dbReference type="GO" id="GO:0003677">
    <property type="term" value="F:DNA binding"/>
    <property type="evidence" value="ECO:0007669"/>
    <property type="project" value="UniProtKB-KW"/>
</dbReference>
<evidence type="ECO:0000256" key="2">
    <source>
        <dbReference type="SAM" id="MobiDB-lite"/>
    </source>
</evidence>
<dbReference type="GO" id="GO:0008310">
    <property type="term" value="F:single-stranded DNA 3'-5' DNA exonuclease activity"/>
    <property type="evidence" value="ECO:0007669"/>
    <property type="project" value="TreeGrafter"/>
</dbReference>
<keyword evidence="1" id="KW-0539">Nucleus</keyword>
<reference evidence="4" key="3">
    <citation type="submission" date="2025-09" db="UniProtKB">
        <authorList>
            <consortium name="Ensembl"/>
        </authorList>
    </citation>
    <scope>IDENTIFICATION</scope>
</reference>
<dbReference type="InterPro" id="IPR055191">
    <property type="entry name" value="POL2_thumb"/>
</dbReference>
<reference evidence="4" key="2">
    <citation type="submission" date="2025-08" db="UniProtKB">
        <authorList>
            <consortium name="Ensembl"/>
        </authorList>
    </citation>
    <scope>IDENTIFICATION</scope>
</reference>
<evidence type="ECO:0000313" key="4">
    <source>
        <dbReference type="Ensembl" id="ENSHHUP00000072444.1"/>
    </source>
</evidence>
<dbReference type="EC" id="2.7.7.7" evidence="1"/>
<dbReference type="PANTHER" id="PTHR10670:SF0">
    <property type="entry name" value="DNA POLYMERASE EPSILON CATALYTIC SUBUNIT A"/>
    <property type="match status" value="1"/>
</dbReference>
<reference evidence="5" key="1">
    <citation type="submission" date="2018-06" db="EMBL/GenBank/DDBJ databases">
        <title>Genome assembly of Danube salmon.</title>
        <authorList>
            <person name="Macqueen D.J."/>
            <person name="Gundappa M.K."/>
        </authorList>
    </citation>
    <scope>NUCLEOTIDE SEQUENCE [LARGE SCALE GENOMIC DNA]</scope>
</reference>
<keyword evidence="1" id="KW-0863">Zinc-finger</keyword>
<feature type="compositionally biased region" description="Basic and acidic residues" evidence="2">
    <location>
        <begin position="46"/>
        <end position="56"/>
    </location>
</feature>
<keyword evidence="1" id="KW-0239">DNA-directed DNA polymerase</keyword>
<accession>A0A4W5QJ49</accession>
<evidence type="ECO:0000259" key="3">
    <source>
        <dbReference type="Pfam" id="PF22634"/>
    </source>
</evidence>
<keyword evidence="1" id="KW-0479">Metal-binding</keyword>
<dbReference type="PANTHER" id="PTHR10670">
    <property type="entry name" value="DNA POLYMERASE EPSILON CATALYTIC SUBUNIT A"/>
    <property type="match status" value="1"/>
</dbReference>
<keyword evidence="1" id="KW-0862">Zinc</keyword>
<keyword evidence="1" id="KW-0548">Nucleotidyltransferase</keyword>
<feature type="region of interest" description="Disordered" evidence="2">
    <location>
        <begin position="46"/>
        <end position="73"/>
    </location>
</feature>
<comment type="function">
    <text evidence="1">DNA polymerase II participates in chromosomal DNA replication.</text>
</comment>
<dbReference type="GO" id="GO:0006287">
    <property type="term" value="P:base-excision repair, gap-filling"/>
    <property type="evidence" value="ECO:0007669"/>
    <property type="project" value="TreeGrafter"/>
</dbReference>
<dbReference type="GO" id="GO:0051539">
    <property type="term" value="F:4 iron, 4 sulfur cluster binding"/>
    <property type="evidence" value="ECO:0007669"/>
    <property type="project" value="UniProtKB-KW"/>
</dbReference>
<proteinExistence type="inferred from homology"/>
<sequence>MFQSSVFEAFLKGTTLEEVYDSVAKAAKMADAELFELISENRSMSRKLEDYGEEKSTPSARPSGWTRSWESRW</sequence>
<keyword evidence="1" id="KW-0808">Transferase</keyword>
<feature type="compositionally biased region" description="Polar residues" evidence="2">
    <location>
        <begin position="57"/>
        <end position="73"/>
    </location>
</feature>
<dbReference type="Pfam" id="PF22634">
    <property type="entry name" value="POL2_thumb"/>
    <property type="match status" value="1"/>
</dbReference>
<keyword evidence="1" id="KW-0408">Iron</keyword>
<dbReference type="GO" id="GO:0008622">
    <property type="term" value="C:epsilon DNA polymerase complex"/>
    <property type="evidence" value="ECO:0007669"/>
    <property type="project" value="InterPro"/>
</dbReference>
<keyword evidence="1" id="KW-0238">DNA-binding</keyword>
<dbReference type="GO" id="GO:0000278">
    <property type="term" value="P:mitotic cell cycle"/>
    <property type="evidence" value="ECO:0007669"/>
    <property type="project" value="TreeGrafter"/>
</dbReference>
<dbReference type="STRING" id="62062.ENSHHUP00000072444"/>
<keyword evidence="1" id="KW-0004">4Fe-4S</keyword>
<comment type="similarity">
    <text evidence="1">Belongs to the DNA polymerase type-B family.</text>
</comment>
<dbReference type="GO" id="GO:0006272">
    <property type="term" value="P:leading strand elongation"/>
    <property type="evidence" value="ECO:0007669"/>
    <property type="project" value="TreeGrafter"/>
</dbReference>
<dbReference type="GeneTree" id="ENSGT00390000010194"/>
<organism evidence="4 5">
    <name type="scientific">Hucho hucho</name>
    <name type="common">huchen</name>
    <dbReference type="NCBI Taxonomy" id="62062"/>
    <lineage>
        <taxon>Eukaryota</taxon>
        <taxon>Metazoa</taxon>
        <taxon>Chordata</taxon>
        <taxon>Craniata</taxon>
        <taxon>Vertebrata</taxon>
        <taxon>Euteleostomi</taxon>
        <taxon>Actinopterygii</taxon>
        <taxon>Neopterygii</taxon>
        <taxon>Teleostei</taxon>
        <taxon>Protacanthopterygii</taxon>
        <taxon>Salmoniformes</taxon>
        <taxon>Salmonidae</taxon>
        <taxon>Salmoninae</taxon>
        <taxon>Hucho</taxon>
    </lineage>
</organism>
<dbReference type="AlphaFoldDB" id="A0A4W5QJ49"/>
<dbReference type="Ensembl" id="ENSHHUT00000074844.1">
    <property type="protein sequence ID" value="ENSHHUP00000072444.1"/>
    <property type="gene ID" value="ENSHHUG00000042525.1"/>
</dbReference>
<evidence type="ECO:0000313" key="5">
    <source>
        <dbReference type="Proteomes" id="UP000314982"/>
    </source>
</evidence>
<dbReference type="InterPro" id="IPR029703">
    <property type="entry name" value="POL2"/>
</dbReference>
<evidence type="ECO:0000256" key="1">
    <source>
        <dbReference type="RuleBase" id="RU365029"/>
    </source>
</evidence>
<keyword evidence="1" id="KW-0235">DNA replication</keyword>
<protein>
    <recommendedName>
        <fullName evidence="1">DNA polymerase epsilon catalytic subunit</fullName>
        <ecNumber evidence="1">2.7.7.7</ecNumber>
    </recommendedName>
</protein>
<dbReference type="GO" id="GO:0045004">
    <property type="term" value="P:DNA replication proofreading"/>
    <property type="evidence" value="ECO:0007669"/>
    <property type="project" value="TreeGrafter"/>
</dbReference>
<dbReference type="GO" id="GO:0003887">
    <property type="term" value="F:DNA-directed DNA polymerase activity"/>
    <property type="evidence" value="ECO:0007669"/>
    <property type="project" value="UniProtKB-KW"/>
</dbReference>
<dbReference type="GO" id="GO:0006297">
    <property type="term" value="P:nucleotide-excision repair, DNA gap filling"/>
    <property type="evidence" value="ECO:0007669"/>
    <property type="project" value="TreeGrafter"/>
</dbReference>
<dbReference type="GO" id="GO:0008270">
    <property type="term" value="F:zinc ion binding"/>
    <property type="evidence" value="ECO:0007669"/>
    <property type="project" value="UniProtKB-KW"/>
</dbReference>
<feature type="domain" description="DNA polymerase epsilon ,catalytic subunit A thumb" evidence="3">
    <location>
        <begin position="1"/>
        <end position="57"/>
    </location>
</feature>
<comment type="subcellular location">
    <subcellularLocation>
        <location evidence="1">Nucleus</location>
    </subcellularLocation>
</comment>
<keyword evidence="1" id="KW-0411">Iron-sulfur</keyword>
<comment type="catalytic activity">
    <reaction evidence="1">
        <text>DNA(n) + a 2'-deoxyribonucleoside 5'-triphosphate = DNA(n+1) + diphosphate</text>
        <dbReference type="Rhea" id="RHEA:22508"/>
        <dbReference type="Rhea" id="RHEA-COMP:17339"/>
        <dbReference type="Rhea" id="RHEA-COMP:17340"/>
        <dbReference type="ChEBI" id="CHEBI:33019"/>
        <dbReference type="ChEBI" id="CHEBI:61560"/>
        <dbReference type="ChEBI" id="CHEBI:173112"/>
        <dbReference type="EC" id="2.7.7.7"/>
    </reaction>
</comment>